<dbReference type="Gene3D" id="3.40.630.30">
    <property type="match status" value="1"/>
</dbReference>
<dbReference type="InterPro" id="IPR016181">
    <property type="entry name" value="Acyl_CoA_acyltransferase"/>
</dbReference>
<accession>A0A833HMS9</accession>
<dbReference type="RefSeq" id="WP_151866396.1">
    <property type="nucleotide sequence ID" value="NZ_WBZB01000039.1"/>
</dbReference>
<organism evidence="2 3">
    <name type="scientific">Alkaliphilus serpentinus</name>
    <dbReference type="NCBI Taxonomy" id="1482731"/>
    <lineage>
        <taxon>Bacteria</taxon>
        <taxon>Bacillati</taxon>
        <taxon>Bacillota</taxon>
        <taxon>Clostridia</taxon>
        <taxon>Peptostreptococcales</taxon>
        <taxon>Natronincolaceae</taxon>
        <taxon>Alkaliphilus</taxon>
    </lineage>
</organism>
<protein>
    <submittedName>
        <fullName evidence="2">GNAT family N-acetyltransferase</fullName>
    </submittedName>
</protein>
<evidence type="ECO:0000313" key="3">
    <source>
        <dbReference type="Proteomes" id="UP000465601"/>
    </source>
</evidence>
<evidence type="ECO:0000259" key="1">
    <source>
        <dbReference type="PROSITE" id="PS51186"/>
    </source>
</evidence>
<dbReference type="InterPro" id="IPR027365">
    <property type="entry name" value="GNAT_acetyltra_YdfB-like"/>
</dbReference>
<keyword evidence="2" id="KW-0808">Transferase</keyword>
<dbReference type="SUPFAM" id="SSF55729">
    <property type="entry name" value="Acyl-CoA N-acyltransferases (Nat)"/>
    <property type="match status" value="1"/>
</dbReference>
<name>A0A833HMS9_9FIRM</name>
<dbReference type="EMBL" id="WBZB01000039">
    <property type="protein sequence ID" value="KAB3528840.1"/>
    <property type="molecule type" value="Genomic_DNA"/>
</dbReference>
<dbReference type="CDD" id="cd04301">
    <property type="entry name" value="NAT_SF"/>
    <property type="match status" value="1"/>
</dbReference>
<comment type="caution">
    <text evidence="2">The sequence shown here is derived from an EMBL/GenBank/DDBJ whole genome shotgun (WGS) entry which is preliminary data.</text>
</comment>
<keyword evidence="3" id="KW-1185">Reference proteome</keyword>
<dbReference type="OrthoDB" id="7054616at2"/>
<dbReference type="PROSITE" id="PS51186">
    <property type="entry name" value="GNAT"/>
    <property type="match status" value="1"/>
</dbReference>
<dbReference type="Proteomes" id="UP000465601">
    <property type="component" value="Unassembled WGS sequence"/>
</dbReference>
<reference evidence="2 3" key="1">
    <citation type="submission" date="2019-10" db="EMBL/GenBank/DDBJ databases">
        <title>Alkaliphilus serpentinus sp. nov. and Alkaliphilus pronyensis sp. nov., two novel anaerobic alkaliphilic species isolated from the serpentinized-hosted hydrothermal field of the Prony Bay (New Caledonia).</title>
        <authorList>
            <person name="Postec A."/>
        </authorList>
    </citation>
    <scope>NUCLEOTIDE SEQUENCE [LARGE SCALE GENOMIC DNA]</scope>
    <source>
        <strain evidence="2 3">LacT</strain>
    </source>
</reference>
<dbReference type="PANTHER" id="PTHR31143:SF2">
    <property type="entry name" value="FR47-LIKE DOMAIN-CONTAINING PROTEIN-RELATED"/>
    <property type="match status" value="1"/>
</dbReference>
<evidence type="ECO:0000313" key="2">
    <source>
        <dbReference type="EMBL" id="KAB3528840.1"/>
    </source>
</evidence>
<gene>
    <name evidence="2" type="ORF">F8153_10980</name>
</gene>
<sequence>MIEELSKDKYSKIDYLIRNDKFPEAASVIQKNNPGWVFVDDIGQPKSALVFCLGMGGFYLLGDYSNLQFNNELLSFIEGCVYSSLNNIGIKWIEISGVTQGWNRVIEEVFSSENLGKDKQLVYKSKNETLISEENIANIVKVDINTFNLKISNLDFLRNKIEQFWGSLENFLDKGICYYYLIEEEIVSICYSGLVKDNTHTIGIETLENHRRKGYGYKLATVFLNECKKTGIEPHWDCSEDNVGSKLMAEKLGLEKAYEYTCYWYKF</sequence>
<dbReference type="InterPro" id="IPR000182">
    <property type="entry name" value="GNAT_dom"/>
</dbReference>
<dbReference type="Pfam" id="PF12746">
    <property type="entry name" value="GNAT_acetyltran"/>
    <property type="match status" value="1"/>
</dbReference>
<feature type="domain" description="N-acetyltransferase" evidence="1">
    <location>
        <begin position="144"/>
        <end position="267"/>
    </location>
</feature>
<dbReference type="PANTHER" id="PTHR31143">
    <property type="match status" value="1"/>
</dbReference>
<proteinExistence type="predicted"/>
<dbReference type="AlphaFoldDB" id="A0A833HMS9"/>
<dbReference type="GO" id="GO:0016747">
    <property type="term" value="F:acyltransferase activity, transferring groups other than amino-acyl groups"/>
    <property type="evidence" value="ECO:0007669"/>
    <property type="project" value="InterPro"/>
</dbReference>